<proteinExistence type="predicted"/>
<protein>
    <submittedName>
        <fullName evidence="1">Uncharacterized protein</fullName>
    </submittedName>
</protein>
<reference evidence="1" key="1">
    <citation type="journal article" date="2019" name="Sci. Rep.">
        <title>Draft genome of Tanacetum cinerariifolium, the natural source of mosquito coil.</title>
        <authorList>
            <person name="Yamashiro T."/>
            <person name="Shiraishi A."/>
            <person name="Satake H."/>
            <person name="Nakayama K."/>
        </authorList>
    </citation>
    <scope>NUCLEOTIDE SEQUENCE</scope>
</reference>
<sequence length="178" mass="19191">MKLVESGKSKIITAVVATTLVADTSSVPVPSAGNEPVFCTPFVDSASTSEAGQDVAGPSNLARTELSGDTFYVSQEMDSETLQQIYEAKVAKAIRLRGQVATVEAVEAAQVNELDDLKDETLPLLVRKDGGHGNLGIPVSLSLRLYAWLASNTLSIWLWLPRTLVWRACRKILCGFLL</sequence>
<comment type="caution">
    <text evidence="1">The sequence shown here is derived from an EMBL/GenBank/DDBJ whole genome shotgun (WGS) entry which is preliminary data.</text>
</comment>
<dbReference type="EMBL" id="BKCJ010098063">
    <property type="protein sequence ID" value="GEX25936.1"/>
    <property type="molecule type" value="Genomic_DNA"/>
</dbReference>
<evidence type="ECO:0000313" key="1">
    <source>
        <dbReference type="EMBL" id="GEX25936.1"/>
    </source>
</evidence>
<dbReference type="AlphaFoldDB" id="A0A699H2W3"/>
<gene>
    <name evidence="1" type="ORF">Tci_297911</name>
</gene>
<organism evidence="1">
    <name type="scientific">Tanacetum cinerariifolium</name>
    <name type="common">Dalmatian daisy</name>
    <name type="synonym">Chrysanthemum cinerariifolium</name>
    <dbReference type="NCBI Taxonomy" id="118510"/>
    <lineage>
        <taxon>Eukaryota</taxon>
        <taxon>Viridiplantae</taxon>
        <taxon>Streptophyta</taxon>
        <taxon>Embryophyta</taxon>
        <taxon>Tracheophyta</taxon>
        <taxon>Spermatophyta</taxon>
        <taxon>Magnoliopsida</taxon>
        <taxon>eudicotyledons</taxon>
        <taxon>Gunneridae</taxon>
        <taxon>Pentapetalae</taxon>
        <taxon>asterids</taxon>
        <taxon>campanulids</taxon>
        <taxon>Asterales</taxon>
        <taxon>Asteraceae</taxon>
        <taxon>Asteroideae</taxon>
        <taxon>Anthemideae</taxon>
        <taxon>Anthemidinae</taxon>
        <taxon>Tanacetum</taxon>
    </lineage>
</organism>
<name>A0A699H2W3_TANCI</name>
<accession>A0A699H2W3</accession>